<dbReference type="SUPFAM" id="SSF109998">
    <property type="entry name" value="Triger factor/SurA peptide-binding domain-like"/>
    <property type="match status" value="1"/>
</dbReference>
<name>A0A142W2J5_9SPHN</name>
<dbReference type="Proteomes" id="UP000076234">
    <property type="component" value="Chromosome"/>
</dbReference>
<dbReference type="AlphaFoldDB" id="A0A142W2J5"/>
<organism evidence="1 2">
    <name type="scientific">Sphingopyxis terrae subsp. terrae NBRC 15098</name>
    <dbReference type="NCBI Taxonomy" id="1219058"/>
    <lineage>
        <taxon>Bacteria</taxon>
        <taxon>Pseudomonadati</taxon>
        <taxon>Pseudomonadota</taxon>
        <taxon>Alphaproteobacteria</taxon>
        <taxon>Sphingomonadales</taxon>
        <taxon>Sphingomonadaceae</taxon>
        <taxon>Sphingopyxis</taxon>
    </lineage>
</organism>
<dbReference type="KEGG" id="ster:AOA14_16380"/>
<dbReference type="PROSITE" id="PS51257">
    <property type="entry name" value="PROKAR_LIPOPROTEIN"/>
    <property type="match status" value="1"/>
</dbReference>
<reference evidence="1 2" key="2">
    <citation type="journal article" date="2016" name="Genome Announc.">
        <title>Complete Genome Sequence of Sphingopyxis terrae Strain 203-1 (NBRC 111660), a Polyethylene Glycol Degrader.</title>
        <authorList>
            <person name="Ohtsubo Y."/>
            <person name="Nonoyama S."/>
            <person name="Nagata Y."/>
            <person name="Numata M."/>
            <person name="Tsuchikane K."/>
            <person name="Hosoyama A."/>
            <person name="Yamazoe A."/>
            <person name="Tsuda M."/>
            <person name="Fujita N."/>
            <person name="Kawai F."/>
        </authorList>
    </citation>
    <scope>NUCLEOTIDE SEQUENCE [LARGE SCALE GENOMIC DNA]</scope>
    <source>
        <strain evidence="1 2">203-1</strain>
    </source>
</reference>
<accession>A0A142W2J5</accession>
<dbReference type="InterPro" id="IPR027304">
    <property type="entry name" value="Trigger_fact/SurA_dom_sf"/>
</dbReference>
<evidence type="ECO:0008006" key="3">
    <source>
        <dbReference type="Google" id="ProtNLM"/>
    </source>
</evidence>
<proteinExistence type="predicted"/>
<dbReference type="RefSeq" id="WP_062902559.1">
    <property type="nucleotide sequence ID" value="NZ_CP013342.1"/>
</dbReference>
<dbReference type="STRING" id="1219058.AOA14_16380"/>
<evidence type="ECO:0000313" key="1">
    <source>
        <dbReference type="EMBL" id="AMU96182.1"/>
    </source>
</evidence>
<evidence type="ECO:0000313" key="2">
    <source>
        <dbReference type="Proteomes" id="UP000076234"/>
    </source>
</evidence>
<reference evidence="2" key="1">
    <citation type="submission" date="2015-11" db="EMBL/GenBank/DDBJ databases">
        <title>Complete genome sequence of a polyethylene glycol-degrading strain Sphingopyxis terrae strain 203-1 (NBRC 15098).</title>
        <authorList>
            <person name="Yoshiyuki O."/>
            <person name="Shouta N."/>
            <person name="Nagata Y."/>
            <person name="Numata M."/>
            <person name="Tsuchikane K."/>
            <person name="Hosoyama A."/>
            <person name="Yamazoe A."/>
            <person name="Tsuda M."/>
            <person name="Fujita N."/>
            <person name="Kawai F."/>
        </authorList>
    </citation>
    <scope>NUCLEOTIDE SEQUENCE [LARGE SCALE GENOMIC DNA]</scope>
    <source>
        <strain evidence="2">203-1</strain>
    </source>
</reference>
<protein>
    <recommendedName>
        <fullName evidence="3">Peptidyl-prolyl cis-trans isomerase, EpsD family</fullName>
    </recommendedName>
</protein>
<dbReference type="EMBL" id="CP013342">
    <property type="protein sequence ID" value="AMU96182.1"/>
    <property type="molecule type" value="Genomic_DNA"/>
</dbReference>
<sequence>MRTKNLTAIALACLSLAACDKEPTGQVAAVVNGEEITLQEVNAELGSVNIPDGVDKKVVQQAALERVVERRLLAQAARDEGLDKTPDYLLRERQLRDALLVQLMGQKAQRAQRVPEQAEIDKFIADNPDMFADRKIFAIDRIQFPLPKDMAQLKALENDHSMEAVASHLQELGIKFARTDAQMDSAQVGKQRMQQIRALPAGEPFIAPENGMVTVAVIKSERAVPLTGDAARPLAVQAIQNQQLTSAMQDRLKQARAAAEIKYQPDFAPKGAAKPAAK</sequence>
<dbReference type="Gene3D" id="1.10.8.1040">
    <property type="match status" value="1"/>
</dbReference>
<gene>
    <name evidence="1" type="ORF">AOA14_16380</name>
</gene>